<gene>
    <name evidence="2" type="ORF">HK099_001358</name>
</gene>
<accession>A0AAD5TWF4</accession>
<proteinExistence type="predicted"/>
<dbReference type="SUPFAM" id="SSF47473">
    <property type="entry name" value="EF-hand"/>
    <property type="match status" value="1"/>
</dbReference>
<protein>
    <recommendedName>
        <fullName evidence="1">EF-hand domain-containing protein</fullName>
    </recommendedName>
</protein>
<dbReference type="PROSITE" id="PS50222">
    <property type="entry name" value="EF_HAND_2"/>
    <property type="match status" value="1"/>
</dbReference>
<evidence type="ECO:0000259" key="1">
    <source>
        <dbReference type="PROSITE" id="PS50222"/>
    </source>
</evidence>
<evidence type="ECO:0000313" key="3">
    <source>
        <dbReference type="Proteomes" id="UP001211065"/>
    </source>
</evidence>
<organism evidence="2 3">
    <name type="scientific">Clydaea vesicula</name>
    <dbReference type="NCBI Taxonomy" id="447962"/>
    <lineage>
        <taxon>Eukaryota</taxon>
        <taxon>Fungi</taxon>
        <taxon>Fungi incertae sedis</taxon>
        <taxon>Chytridiomycota</taxon>
        <taxon>Chytridiomycota incertae sedis</taxon>
        <taxon>Chytridiomycetes</taxon>
        <taxon>Lobulomycetales</taxon>
        <taxon>Lobulomycetaceae</taxon>
        <taxon>Clydaea</taxon>
    </lineage>
</organism>
<reference evidence="2" key="1">
    <citation type="submission" date="2020-05" db="EMBL/GenBank/DDBJ databases">
        <title>Phylogenomic resolution of chytrid fungi.</title>
        <authorList>
            <person name="Stajich J.E."/>
            <person name="Amses K."/>
            <person name="Simmons R."/>
            <person name="Seto K."/>
            <person name="Myers J."/>
            <person name="Bonds A."/>
            <person name="Quandt C.A."/>
            <person name="Barry K."/>
            <person name="Liu P."/>
            <person name="Grigoriev I."/>
            <person name="Longcore J.E."/>
            <person name="James T.Y."/>
        </authorList>
    </citation>
    <scope>NUCLEOTIDE SEQUENCE</scope>
    <source>
        <strain evidence="2">JEL0476</strain>
    </source>
</reference>
<feature type="domain" description="EF-hand" evidence="1">
    <location>
        <begin position="62"/>
        <end position="89"/>
    </location>
</feature>
<name>A0AAD5TWF4_9FUNG</name>
<keyword evidence="3" id="KW-1185">Reference proteome</keyword>
<feature type="non-terminal residue" evidence="2">
    <location>
        <position position="131"/>
    </location>
</feature>
<dbReference type="InterPro" id="IPR002048">
    <property type="entry name" value="EF_hand_dom"/>
</dbReference>
<evidence type="ECO:0000313" key="2">
    <source>
        <dbReference type="EMBL" id="KAJ3203818.1"/>
    </source>
</evidence>
<dbReference type="InterPro" id="IPR011992">
    <property type="entry name" value="EF-hand-dom_pair"/>
</dbReference>
<dbReference type="GO" id="GO:0005509">
    <property type="term" value="F:calcium ion binding"/>
    <property type="evidence" value="ECO:0007669"/>
    <property type="project" value="InterPro"/>
</dbReference>
<dbReference type="Proteomes" id="UP001211065">
    <property type="component" value="Unassembled WGS sequence"/>
</dbReference>
<dbReference type="EMBL" id="JADGJW010001376">
    <property type="protein sequence ID" value="KAJ3203818.1"/>
    <property type="molecule type" value="Genomic_DNA"/>
</dbReference>
<dbReference type="AlphaFoldDB" id="A0AAD5TWF4"/>
<comment type="caution">
    <text evidence="2">The sequence shown here is derived from an EMBL/GenBank/DDBJ whole genome shotgun (WGS) entry which is preliminary data.</text>
</comment>
<sequence>MYLLHSEAPKTLNQISTEIFNAHASEIVDSKKFMNKDDFLKAIKPKDLELNLNFDQTLNSILFKLVDVNKNGLIDLDQFIDFEKNLLLKPDNENKILFKILDEKNLGRLNVKELKNKLQQYQHKDAAKIDF</sequence>
<dbReference type="Gene3D" id="1.10.238.10">
    <property type="entry name" value="EF-hand"/>
    <property type="match status" value="1"/>
</dbReference>